<dbReference type="AlphaFoldDB" id="A0A934PYL7"/>
<reference evidence="2" key="1">
    <citation type="submission" date="2020-12" db="EMBL/GenBank/DDBJ databases">
        <title>Ramlibacter sp. nov., isolated from a freshwater alga, Cryptomonas.</title>
        <authorList>
            <person name="Kim H.M."/>
            <person name="Jeon C.O."/>
        </authorList>
    </citation>
    <scope>NUCLEOTIDE SEQUENCE</scope>
    <source>
        <strain evidence="2">CrO1</strain>
    </source>
</reference>
<gene>
    <name evidence="2" type="ORF">I8E28_10100</name>
</gene>
<dbReference type="InterPro" id="IPR032092">
    <property type="entry name" value="PilW"/>
</dbReference>
<organism evidence="2 3">
    <name type="scientific">Ramlibacter algicola</name>
    <dbReference type="NCBI Taxonomy" id="2795217"/>
    <lineage>
        <taxon>Bacteria</taxon>
        <taxon>Pseudomonadati</taxon>
        <taxon>Pseudomonadota</taxon>
        <taxon>Betaproteobacteria</taxon>
        <taxon>Burkholderiales</taxon>
        <taxon>Comamonadaceae</taxon>
        <taxon>Ramlibacter</taxon>
    </lineage>
</organism>
<evidence type="ECO:0000313" key="3">
    <source>
        <dbReference type="Proteomes" id="UP000617041"/>
    </source>
</evidence>
<accession>A0A934PYL7</accession>
<dbReference type="RefSeq" id="WP_200787876.1">
    <property type="nucleotide sequence ID" value="NZ_JAEDAO010000001.1"/>
</dbReference>
<dbReference type="PROSITE" id="PS00409">
    <property type="entry name" value="PROKAR_NTER_METHYL"/>
    <property type="match status" value="1"/>
</dbReference>
<dbReference type="InterPro" id="IPR012902">
    <property type="entry name" value="N_methyl_site"/>
</dbReference>
<proteinExistence type="predicted"/>
<keyword evidence="3" id="KW-1185">Reference proteome</keyword>
<evidence type="ECO:0000313" key="2">
    <source>
        <dbReference type="EMBL" id="MBK0392945.1"/>
    </source>
</evidence>
<feature type="transmembrane region" description="Helical" evidence="1">
    <location>
        <begin position="21"/>
        <end position="43"/>
    </location>
</feature>
<keyword evidence="1" id="KW-0472">Membrane</keyword>
<comment type="caution">
    <text evidence="2">The sequence shown here is derived from an EMBL/GenBank/DDBJ whole genome shotgun (WGS) entry which is preliminary data.</text>
</comment>
<dbReference type="GO" id="GO:0043683">
    <property type="term" value="P:type IV pilus assembly"/>
    <property type="evidence" value="ECO:0007669"/>
    <property type="project" value="InterPro"/>
</dbReference>
<protein>
    <submittedName>
        <fullName evidence="2">PilW family protein</fullName>
    </submittedName>
</protein>
<name>A0A934PYL7_9BURK</name>
<keyword evidence="1" id="KW-0812">Transmembrane</keyword>
<dbReference type="Proteomes" id="UP000617041">
    <property type="component" value="Unassembled WGS sequence"/>
</dbReference>
<dbReference type="Pfam" id="PF16074">
    <property type="entry name" value="PilW"/>
    <property type="match status" value="1"/>
</dbReference>
<dbReference type="EMBL" id="JAEDAO010000001">
    <property type="protein sequence ID" value="MBK0392945.1"/>
    <property type="molecule type" value="Genomic_DNA"/>
</dbReference>
<keyword evidence="1" id="KW-1133">Transmembrane helix</keyword>
<evidence type="ECO:0000256" key="1">
    <source>
        <dbReference type="SAM" id="Phobius"/>
    </source>
</evidence>
<dbReference type="Pfam" id="PF07963">
    <property type="entry name" value="N_methyl"/>
    <property type="match status" value="1"/>
</dbReference>
<sequence length="378" mass="39529">MTKLQPSQALRSPARQRGLTLVEFMISIVLGMIMVAALATLIADQSNNRAEVERNGRLIENGRYSVRMMVDDLQMAGYWGELSNTPAYAGAALPDPCELAASNIKDAMGIHVQAYDWPAASAAAGYNATGTAPTLSCIGNVKPGTDVIVVRHADPDASALQTGGITDMNKVAAAAGSVMLQTGMIAATQGFDYMMVAASSTANTNTTNFTLVKKDLTTRATLRKTVVRIYYVSSCSVEVAGSCVGADNGNPIPTLKMAELSTAGGAPAWTKVSLAEGIENLQVTFGVDSDNDGAPNGLDVAPGSVALASWPDVMSAKLTLLVRSNEASPGYSDAKTYAMGTVDSAGTDGTVVAASDRYRRHVFVQSVRFVNPSGRRTS</sequence>